<evidence type="ECO:0000256" key="7">
    <source>
        <dbReference type="ARBA" id="ARBA00034126"/>
    </source>
</evidence>
<comment type="similarity">
    <text evidence="7">Belongs to the REI1 family.</text>
</comment>
<proteinExistence type="evidence at transcript level"/>
<feature type="compositionally biased region" description="Basic and acidic residues" evidence="9">
    <location>
        <begin position="18"/>
        <end position="29"/>
    </location>
</feature>
<keyword evidence="5" id="KW-0677">Repeat</keyword>
<evidence type="ECO:0000256" key="3">
    <source>
        <dbReference type="ARBA" id="ARBA00022517"/>
    </source>
</evidence>
<evidence type="ECO:0000256" key="4">
    <source>
        <dbReference type="ARBA" id="ARBA00022723"/>
    </source>
</evidence>
<dbReference type="InterPro" id="IPR036236">
    <property type="entry name" value="Znf_C2H2_sf"/>
</dbReference>
<dbReference type="GO" id="GO:0008270">
    <property type="term" value="F:zinc ion binding"/>
    <property type="evidence" value="ECO:0007669"/>
    <property type="project" value="UniProtKB-KW"/>
</dbReference>
<dbReference type="PROSITE" id="PS50157">
    <property type="entry name" value="ZINC_FINGER_C2H2_2"/>
    <property type="match status" value="2"/>
</dbReference>
<dbReference type="GO" id="GO:0030687">
    <property type="term" value="C:preribosome, large subunit precursor"/>
    <property type="evidence" value="ECO:0007669"/>
    <property type="project" value="TreeGrafter"/>
</dbReference>
<keyword evidence="6" id="KW-0862">Zinc</keyword>
<dbReference type="InterPro" id="IPR040025">
    <property type="entry name" value="Znf622/Rei1/Reh1"/>
</dbReference>
<dbReference type="SUPFAM" id="SSF57667">
    <property type="entry name" value="beta-beta-alpha zinc fingers"/>
    <property type="match status" value="2"/>
</dbReference>
<evidence type="ECO:0000256" key="6">
    <source>
        <dbReference type="ARBA" id="ARBA00022833"/>
    </source>
</evidence>
<protein>
    <submittedName>
        <fullName evidence="11">C2h2-type zinc finger-containing protein</fullName>
    </submittedName>
</protein>
<dbReference type="PANTHER" id="PTHR13182">
    <property type="entry name" value="ZINC FINGER PROTEIN 622"/>
    <property type="match status" value="1"/>
</dbReference>
<evidence type="ECO:0000256" key="9">
    <source>
        <dbReference type="SAM" id="MobiDB-lite"/>
    </source>
</evidence>
<evidence type="ECO:0000313" key="11">
    <source>
        <dbReference type="EMBL" id="AFJ68710.1"/>
    </source>
</evidence>
<dbReference type="GO" id="GO:0042273">
    <property type="term" value="P:ribosomal large subunit biogenesis"/>
    <property type="evidence" value="ECO:0007669"/>
    <property type="project" value="UniProtKB-ARBA"/>
</dbReference>
<dbReference type="AlphaFoldDB" id="I2CP77"/>
<dbReference type="Pfam" id="PF12874">
    <property type="entry name" value="zf-met"/>
    <property type="match status" value="2"/>
</dbReference>
<dbReference type="InterPro" id="IPR013087">
    <property type="entry name" value="Znf_C2H2_type"/>
</dbReference>
<keyword evidence="4" id="KW-0479">Metal-binding</keyword>
<feature type="domain" description="C2H2-type" evidence="10">
    <location>
        <begin position="4"/>
        <end position="33"/>
    </location>
</feature>
<dbReference type="GO" id="GO:0005737">
    <property type="term" value="C:cytoplasm"/>
    <property type="evidence" value="ECO:0007669"/>
    <property type="project" value="UniProtKB-SubCell"/>
</dbReference>
<dbReference type="GO" id="GO:0003676">
    <property type="term" value="F:nucleic acid binding"/>
    <property type="evidence" value="ECO:0007669"/>
    <property type="project" value="InterPro"/>
</dbReference>
<dbReference type="Pfam" id="PF12756">
    <property type="entry name" value="zf-C2H2_2"/>
    <property type="match status" value="1"/>
</dbReference>
<reference evidence="11" key="2">
    <citation type="journal article" date="2012" name="Nat. Commun.">
        <title>Draft genome sequence and genetic transformation of the oleaginous alga Nannochloropis gaditana.</title>
        <authorList>
            <person name="Radakovits R."/>
            <person name="Jinkerson R.E."/>
            <person name="Fuerstenberg S.I."/>
            <person name="Tae H."/>
            <person name="Settlage R.E."/>
            <person name="Boore J.L."/>
            <person name="Posewitz M.C."/>
        </authorList>
    </citation>
    <scope>NUCLEOTIDE SEQUENCE</scope>
    <source>
        <strain evidence="11">CCMP526</strain>
    </source>
</reference>
<name>I2CP77_NANGC</name>
<dbReference type="InterPro" id="IPR041661">
    <property type="entry name" value="ZN622/Rei1/Reh1_Znf-C2H2"/>
</dbReference>
<organism evidence="11">
    <name type="scientific">Nannochloropsis gaditana (strain CCMP526)</name>
    <name type="common">Green microalga</name>
    <name type="synonym">Microchloropsis gaditana</name>
    <dbReference type="NCBI Taxonomy" id="1093141"/>
    <lineage>
        <taxon>Eukaryota</taxon>
        <taxon>Sar</taxon>
        <taxon>Stramenopiles</taxon>
        <taxon>Ochrophyta</taxon>
        <taxon>Eustigmatophyceae</taxon>
        <taxon>Eustigmatales</taxon>
        <taxon>Monodopsidaceae</taxon>
        <taxon>Nannochloropsis</taxon>
    </lineage>
</organism>
<comment type="subcellular location">
    <subcellularLocation>
        <location evidence="1">Cytoplasm</location>
    </subcellularLocation>
</comment>
<keyword evidence="2" id="KW-0963">Cytoplasm</keyword>
<evidence type="ECO:0000259" key="10">
    <source>
        <dbReference type="PROSITE" id="PS50157"/>
    </source>
</evidence>
<dbReference type="PANTHER" id="PTHR13182:SF8">
    <property type="entry name" value="CYTOPLASMIC 60S SUBUNIT BIOGENESIS FACTOR ZNF622"/>
    <property type="match status" value="1"/>
</dbReference>
<dbReference type="SMART" id="SM00355">
    <property type="entry name" value="ZnF_C2H2"/>
    <property type="match status" value="4"/>
</dbReference>
<feature type="region of interest" description="Disordered" evidence="9">
    <location>
        <begin position="260"/>
        <end position="280"/>
    </location>
</feature>
<reference evidence="11" key="1">
    <citation type="journal article" date="2012" name="Bioengineered">
        <title>Additional insights into the genome of the oleaginous model alga Nannochloropsis gaditana.</title>
        <authorList>
            <person name="Jinkerson R.E."/>
            <person name="Radakovits R."/>
            <person name="Posewitz M.C."/>
        </authorList>
    </citation>
    <scope>NUCLEOTIDE SEQUENCE</scope>
    <source>
        <strain evidence="11">CCMP526</strain>
    </source>
</reference>
<feature type="region of interest" description="Disordered" evidence="9">
    <location>
        <begin position="18"/>
        <end position="64"/>
    </location>
</feature>
<evidence type="ECO:0000256" key="8">
    <source>
        <dbReference type="PROSITE-ProRule" id="PRU00042"/>
    </source>
</evidence>
<evidence type="ECO:0000256" key="2">
    <source>
        <dbReference type="ARBA" id="ARBA00022490"/>
    </source>
</evidence>
<dbReference type="SMART" id="SM00451">
    <property type="entry name" value="ZnF_U1"/>
    <property type="match status" value="2"/>
</dbReference>
<dbReference type="PROSITE" id="PS00028">
    <property type="entry name" value="ZINC_FINGER_C2H2_1"/>
    <property type="match status" value="2"/>
</dbReference>
<dbReference type="InterPro" id="IPR003604">
    <property type="entry name" value="Matrin/U1-like-C_Znf_C2H2"/>
</dbReference>
<keyword evidence="8" id="KW-0863">Zinc-finger</keyword>
<keyword evidence="3" id="KW-0690">Ribosome biogenesis</keyword>
<gene>
    <name evidence="11" type="ORF">NGATSA_2003800</name>
</gene>
<sequence length="449" mass="50405">MELLKCQTCGLGFNSSSAHKDHYRSELHRYNSKRRTNELGPVSEHDYQRRKAAAQSLTGSEGSASHGFHGKCQVCNRTFASKATLQQHLKSRKHAYATERSTQTTSKSEIVSEGGVVMAALGGSERKDRSGTTEEDDTVGPADLDPEVCIFCNRRYFTVESAILHMWKQHGFHLPDGEFLVDLHGLLRYCAEKVKIGCMCLYCNGKGKSFLSPRDAQHHMEAKSHCKLLYEEGEDLHEFRPFYDFSASYQVLDSRRRYQEEEKMTDKTGPKSSGIDLGAVDDDDMSLETVDSAYEELSDGGGMTTMDDGGNVGKGGEMEQIFDHAAMRVSHLGELVLPDGRSLGCRENNRYYKQYYRPEDTRVALIASKQEKAGRMASGSHDSAMVRTGNNTNVAYRSGVSREGMLENDRAARRAVMKVTAAVRRTCEKYRLRREISTNKFHKRPQIDG</sequence>
<dbReference type="EMBL" id="JU965153">
    <property type="protein sequence ID" value="AFJ68710.1"/>
    <property type="molecule type" value="mRNA"/>
</dbReference>
<evidence type="ECO:0000256" key="1">
    <source>
        <dbReference type="ARBA" id="ARBA00004496"/>
    </source>
</evidence>
<dbReference type="Gene3D" id="3.30.160.60">
    <property type="entry name" value="Classic Zinc Finger"/>
    <property type="match status" value="1"/>
</dbReference>
<feature type="domain" description="C2H2-type" evidence="10">
    <location>
        <begin position="70"/>
        <end position="99"/>
    </location>
</feature>
<evidence type="ECO:0000256" key="5">
    <source>
        <dbReference type="ARBA" id="ARBA00022737"/>
    </source>
</evidence>
<accession>I2CP77</accession>
<feature type="compositionally biased region" description="Basic and acidic residues" evidence="9">
    <location>
        <begin position="260"/>
        <end position="269"/>
    </location>
</feature>